<dbReference type="GO" id="GO:0000166">
    <property type="term" value="F:nucleotide binding"/>
    <property type="evidence" value="ECO:0007669"/>
    <property type="project" value="InterPro"/>
</dbReference>
<feature type="domain" description="Gfo/Idh/MocA-like oxidoreductase C-terminal" evidence="4">
    <location>
        <begin position="138"/>
        <end position="339"/>
    </location>
</feature>
<proteinExistence type="inferred from homology"/>
<name>A0A0K8PBQ6_9CHLR</name>
<dbReference type="GO" id="GO:0016491">
    <property type="term" value="F:oxidoreductase activity"/>
    <property type="evidence" value="ECO:0007669"/>
    <property type="project" value="UniProtKB-KW"/>
</dbReference>
<dbReference type="InterPro" id="IPR004104">
    <property type="entry name" value="Gfo/Idh/MocA-like_OxRdtase_C"/>
</dbReference>
<dbReference type="SUPFAM" id="SSF55347">
    <property type="entry name" value="Glyceraldehyde-3-phosphate dehydrogenase-like, C-terminal domain"/>
    <property type="match status" value="1"/>
</dbReference>
<protein>
    <submittedName>
        <fullName evidence="5">Predicted dehydrogenase</fullName>
    </submittedName>
</protein>
<gene>
    <name evidence="5" type="ORF">ATC1_12493</name>
</gene>
<dbReference type="EMBL" id="DF968180">
    <property type="protein sequence ID" value="GAP39954.1"/>
    <property type="molecule type" value="Genomic_DNA"/>
</dbReference>
<dbReference type="InterPro" id="IPR036291">
    <property type="entry name" value="NAD(P)-bd_dom_sf"/>
</dbReference>
<dbReference type="AlphaFoldDB" id="A0A0K8PBQ6"/>
<evidence type="ECO:0000259" key="3">
    <source>
        <dbReference type="Pfam" id="PF01408"/>
    </source>
</evidence>
<keyword evidence="2" id="KW-0560">Oxidoreductase</keyword>
<organism evidence="5">
    <name type="scientific">Flexilinea flocculi</name>
    <dbReference type="NCBI Taxonomy" id="1678840"/>
    <lineage>
        <taxon>Bacteria</taxon>
        <taxon>Bacillati</taxon>
        <taxon>Chloroflexota</taxon>
        <taxon>Anaerolineae</taxon>
        <taxon>Anaerolineales</taxon>
        <taxon>Anaerolineaceae</taxon>
        <taxon>Flexilinea</taxon>
    </lineage>
</organism>
<dbReference type="Proteomes" id="UP000053370">
    <property type="component" value="Unassembled WGS sequence"/>
</dbReference>
<reference evidence="5" key="1">
    <citation type="journal article" date="2015" name="Genome Announc.">
        <title>Draft Genome Sequence of Anaerolineae Strain TC1, a Novel Isolate from a Methanogenic Wastewater Treatment System.</title>
        <authorList>
            <person name="Matsuura N."/>
            <person name="Tourlousse D.M."/>
            <person name="Sun L."/>
            <person name="Toyonaga M."/>
            <person name="Kuroda K."/>
            <person name="Ohashi A."/>
            <person name="Cruz R."/>
            <person name="Yamaguchi T."/>
            <person name="Sekiguchi Y."/>
        </authorList>
    </citation>
    <scope>NUCLEOTIDE SEQUENCE [LARGE SCALE GENOMIC DNA]</scope>
    <source>
        <strain evidence="5">TC1</strain>
    </source>
</reference>
<evidence type="ECO:0000259" key="4">
    <source>
        <dbReference type="Pfam" id="PF02894"/>
    </source>
</evidence>
<evidence type="ECO:0000313" key="5">
    <source>
        <dbReference type="EMBL" id="GAP39954.1"/>
    </source>
</evidence>
<evidence type="ECO:0000256" key="2">
    <source>
        <dbReference type="ARBA" id="ARBA00023002"/>
    </source>
</evidence>
<comment type="similarity">
    <text evidence="1">Belongs to the Gfo/Idh/MocA family.</text>
</comment>
<dbReference type="PANTHER" id="PTHR42840">
    <property type="entry name" value="NAD(P)-BINDING ROSSMANN-FOLD SUPERFAMILY PROTEIN-RELATED"/>
    <property type="match status" value="1"/>
</dbReference>
<dbReference type="STRING" id="1678840.ATC1_12493"/>
<dbReference type="Gene3D" id="3.30.360.10">
    <property type="entry name" value="Dihydrodipicolinate Reductase, domain 2"/>
    <property type="match status" value="1"/>
</dbReference>
<keyword evidence="6" id="KW-1185">Reference proteome</keyword>
<dbReference type="OrthoDB" id="9815825at2"/>
<accession>A0A0K8PBQ6</accession>
<dbReference type="Gene3D" id="3.40.50.720">
    <property type="entry name" value="NAD(P)-binding Rossmann-like Domain"/>
    <property type="match status" value="1"/>
</dbReference>
<dbReference type="PATRIC" id="fig|1678840.3.peg.1085"/>
<dbReference type="Pfam" id="PF01408">
    <property type="entry name" value="GFO_IDH_MocA"/>
    <property type="match status" value="1"/>
</dbReference>
<dbReference type="InterPro" id="IPR000683">
    <property type="entry name" value="Gfo/Idh/MocA-like_OxRdtase_N"/>
</dbReference>
<sequence length="346" mass="38588">MKNQVRICMIGSGRVGKNHSGIIRNNIPAAKIVALVDPIETARQETAAEYEIEEQYESLDQALERSKFDAVMITTPPSSHLPLAILAAENKKQIFLEKPMGLTMEECHQISDAVDRNHVILQLGFMRRFDPEFIHAYERIQGGEIGDPMMIKSNTHGPGLPAARWAQDLKTSNGMLSEVNSHDWDSVRWLMGANIERVYAEVANFKGASYNVTTENFYDNVLVNCKFENGGLGMISGICPCGYGYDARVEIVGTKGIMQIGTIEGEAIVVCNNRETGLIRPIVKTWPQRFAYGYINEISHFVQCVQNDQQPCVSMEDGKWAVAGVLAGTKSFFEKRPVYLNEIYSA</sequence>
<dbReference type="SUPFAM" id="SSF51735">
    <property type="entry name" value="NAD(P)-binding Rossmann-fold domains"/>
    <property type="match status" value="1"/>
</dbReference>
<evidence type="ECO:0000313" key="6">
    <source>
        <dbReference type="Proteomes" id="UP000053370"/>
    </source>
</evidence>
<dbReference type="Pfam" id="PF02894">
    <property type="entry name" value="GFO_IDH_MocA_C"/>
    <property type="match status" value="1"/>
</dbReference>
<evidence type="ECO:0000256" key="1">
    <source>
        <dbReference type="ARBA" id="ARBA00010928"/>
    </source>
</evidence>
<dbReference type="PANTHER" id="PTHR42840:SF3">
    <property type="entry name" value="BINDING ROSSMANN FOLD OXIDOREDUCTASE, PUTATIVE (AFU_ORTHOLOGUE AFUA_2G10240)-RELATED"/>
    <property type="match status" value="1"/>
</dbReference>
<dbReference type="RefSeq" id="WP_062278809.1">
    <property type="nucleotide sequence ID" value="NZ_DF968180.1"/>
</dbReference>
<feature type="domain" description="Gfo/Idh/MocA-like oxidoreductase N-terminal" evidence="3">
    <location>
        <begin position="5"/>
        <end position="125"/>
    </location>
</feature>